<dbReference type="AlphaFoldDB" id="A0A512RLX7"/>
<comment type="caution">
    <text evidence="2">The sequence shown here is derived from an EMBL/GenBank/DDBJ whole genome shotgun (WGS) entry which is preliminary data.</text>
</comment>
<dbReference type="InterPro" id="IPR036691">
    <property type="entry name" value="Endo/exonu/phosph_ase_sf"/>
</dbReference>
<dbReference type="PANTHER" id="PTHR14859">
    <property type="entry name" value="CALCOFLUOR WHITE HYPERSENSITIVE PROTEIN PRECURSOR"/>
    <property type="match status" value="1"/>
</dbReference>
<evidence type="ECO:0000313" key="3">
    <source>
        <dbReference type="Proteomes" id="UP000321436"/>
    </source>
</evidence>
<evidence type="ECO:0000259" key="1">
    <source>
        <dbReference type="Pfam" id="PF03372"/>
    </source>
</evidence>
<sequence>MPVSVMTYNIHHANPPTQQEGFIDLDTIAQTIRKTGAELVALQELDSVTVRSGKQFQLKVLAEKLGMHYYYGKAIPYQGGGYGVGILSRYPVSDMRTVKLPNVEGFEGEDRVLALVKVTLPDNRTVYFGSTHLDVKLEGNRVLQAKEIAAIACQLQAPVIIGGDFNSTDDKAPMKELLGCLTDASRLKAPTIPVINPRRRIDYILYKGDFEVREEEVLTADNYGSDHLAFRAKLQ</sequence>
<keyword evidence="2" id="KW-0378">Hydrolase</keyword>
<dbReference type="InterPro" id="IPR005135">
    <property type="entry name" value="Endo/exonuclease/phosphatase"/>
</dbReference>
<dbReference type="Gene3D" id="3.60.10.10">
    <property type="entry name" value="Endonuclease/exonuclease/phosphatase"/>
    <property type="match status" value="1"/>
</dbReference>
<feature type="domain" description="Endonuclease/exonuclease/phosphatase" evidence="1">
    <location>
        <begin position="6"/>
        <end position="227"/>
    </location>
</feature>
<protein>
    <submittedName>
        <fullName evidence="2">Endonuclease</fullName>
    </submittedName>
</protein>
<dbReference type="SUPFAM" id="SSF56219">
    <property type="entry name" value="DNase I-like"/>
    <property type="match status" value="1"/>
</dbReference>
<dbReference type="GO" id="GO:0006506">
    <property type="term" value="P:GPI anchor biosynthetic process"/>
    <property type="evidence" value="ECO:0007669"/>
    <property type="project" value="TreeGrafter"/>
</dbReference>
<name>A0A512RLX7_9BACT</name>
<dbReference type="PANTHER" id="PTHR14859:SF1">
    <property type="entry name" value="PGAP2-INTERACTING PROTEIN"/>
    <property type="match status" value="1"/>
</dbReference>
<organism evidence="2 3">
    <name type="scientific">Chitinophaga cymbidii</name>
    <dbReference type="NCBI Taxonomy" id="1096750"/>
    <lineage>
        <taxon>Bacteria</taxon>
        <taxon>Pseudomonadati</taxon>
        <taxon>Bacteroidota</taxon>
        <taxon>Chitinophagia</taxon>
        <taxon>Chitinophagales</taxon>
        <taxon>Chitinophagaceae</taxon>
        <taxon>Chitinophaga</taxon>
    </lineage>
</organism>
<dbReference type="Pfam" id="PF03372">
    <property type="entry name" value="Exo_endo_phos"/>
    <property type="match status" value="1"/>
</dbReference>
<accession>A0A512RLX7</accession>
<proteinExistence type="predicted"/>
<dbReference type="GO" id="GO:0016020">
    <property type="term" value="C:membrane"/>
    <property type="evidence" value="ECO:0007669"/>
    <property type="project" value="GOC"/>
</dbReference>
<keyword evidence="2" id="KW-0255">Endonuclease</keyword>
<dbReference type="GO" id="GO:0004519">
    <property type="term" value="F:endonuclease activity"/>
    <property type="evidence" value="ECO:0007669"/>
    <property type="project" value="UniProtKB-KW"/>
</dbReference>
<keyword evidence="3" id="KW-1185">Reference proteome</keyword>
<dbReference type="EMBL" id="BKAU01000002">
    <property type="protein sequence ID" value="GEP96696.1"/>
    <property type="molecule type" value="Genomic_DNA"/>
</dbReference>
<dbReference type="InterPro" id="IPR051916">
    <property type="entry name" value="GPI-anchor_lipid_remodeler"/>
</dbReference>
<dbReference type="Proteomes" id="UP000321436">
    <property type="component" value="Unassembled WGS sequence"/>
</dbReference>
<reference evidence="2 3" key="1">
    <citation type="submission" date="2019-07" db="EMBL/GenBank/DDBJ databases">
        <title>Whole genome shotgun sequence of Chitinophaga cymbidii NBRC 109752.</title>
        <authorList>
            <person name="Hosoyama A."/>
            <person name="Uohara A."/>
            <person name="Ohji S."/>
            <person name="Ichikawa N."/>
        </authorList>
    </citation>
    <scope>NUCLEOTIDE SEQUENCE [LARGE SCALE GENOMIC DNA]</scope>
    <source>
        <strain evidence="2 3">NBRC 109752</strain>
    </source>
</reference>
<gene>
    <name evidence="2" type="ORF">CCY01nite_29560</name>
</gene>
<keyword evidence="2" id="KW-0540">Nuclease</keyword>
<evidence type="ECO:0000313" key="2">
    <source>
        <dbReference type="EMBL" id="GEP96696.1"/>
    </source>
</evidence>